<keyword evidence="5" id="KW-0961">Cell wall biogenesis/degradation</keyword>
<accession>A0A1W1CG67</accession>
<evidence type="ECO:0000256" key="3">
    <source>
        <dbReference type="ARBA" id="ARBA00022960"/>
    </source>
</evidence>
<evidence type="ECO:0000256" key="2">
    <source>
        <dbReference type="ARBA" id="ARBA00022679"/>
    </source>
</evidence>
<keyword evidence="2" id="KW-0808">Transferase</keyword>
<dbReference type="PANTHER" id="PTHR36699">
    <property type="entry name" value="LD-TRANSPEPTIDASE"/>
    <property type="match status" value="1"/>
</dbReference>
<gene>
    <name evidence="7" type="ORF">MNB_SV-6-310</name>
</gene>
<sequence>MKYVAYISILILLFSGCGHKPDPNDKYYDIKECKKEISTADDIDESERIDMIIVYKSKNMMELYRDGKVTKTLPVSLGKNPKGDKVKQGDNRTPEGQYWIRRKLCSQKYYRSLCISYPNPNDVKEAKAKGFDPGGDITIHAQEKWNASGYADDKTLAKNWTRGCVAITNKDMESLWYSVREGVPIVIKE</sequence>
<dbReference type="GO" id="GO:0016740">
    <property type="term" value="F:transferase activity"/>
    <property type="evidence" value="ECO:0007669"/>
    <property type="project" value="UniProtKB-KW"/>
</dbReference>
<dbReference type="Gene3D" id="2.40.440.10">
    <property type="entry name" value="L,D-transpeptidase catalytic domain-like"/>
    <property type="match status" value="1"/>
</dbReference>
<dbReference type="PANTHER" id="PTHR36699:SF1">
    <property type="entry name" value="L,D-TRANSPEPTIDASE YAFK-RELATED"/>
    <property type="match status" value="1"/>
</dbReference>
<dbReference type="Pfam" id="PF03734">
    <property type="entry name" value="YkuD"/>
    <property type="match status" value="1"/>
</dbReference>
<evidence type="ECO:0000259" key="6">
    <source>
        <dbReference type="PROSITE" id="PS52029"/>
    </source>
</evidence>
<proteinExistence type="predicted"/>
<dbReference type="PROSITE" id="PS51257">
    <property type="entry name" value="PROKAR_LIPOPROTEIN"/>
    <property type="match status" value="1"/>
</dbReference>
<dbReference type="GO" id="GO:0009252">
    <property type="term" value="P:peptidoglycan biosynthetic process"/>
    <property type="evidence" value="ECO:0007669"/>
    <property type="project" value="UniProtKB-UniPathway"/>
</dbReference>
<evidence type="ECO:0000256" key="5">
    <source>
        <dbReference type="ARBA" id="ARBA00023316"/>
    </source>
</evidence>
<dbReference type="PROSITE" id="PS52029">
    <property type="entry name" value="LD_TPASE"/>
    <property type="match status" value="1"/>
</dbReference>
<keyword evidence="4" id="KW-0573">Peptidoglycan synthesis</keyword>
<feature type="domain" description="L,D-TPase catalytic" evidence="6">
    <location>
        <begin position="50"/>
        <end position="188"/>
    </location>
</feature>
<protein>
    <submittedName>
        <fullName evidence="7">ErfK/YbiS/YcfS/YnhG family protein</fullName>
    </submittedName>
</protein>
<dbReference type="CDD" id="cd16913">
    <property type="entry name" value="YkuD_like"/>
    <property type="match status" value="1"/>
</dbReference>
<dbReference type="InterPro" id="IPR038063">
    <property type="entry name" value="Transpep_catalytic_dom"/>
</dbReference>
<dbReference type="EMBL" id="FPHC01000071">
    <property type="protein sequence ID" value="SFV64683.1"/>
    <property type="molecule type" value="Genomic_DNA"/>
</dbReference>
<evidence type="ECO:0000313" key="7">
    <source>
        <dbReference type="EMBL" id="SFV64683.1"/>
    </source>
</evidence>
<dbReference type="GO" id="GO:0008360">
    <property type="term" value="P:regulation of cell shape"/>
    <property type="evidence" value="ECO:0007669"/>
    <property type="project" value="UniProtKB-KW"/>
</dbReference>
<dbReference type="GO" id="GO:0071555">
    <property type="term" value="P:cell wall organization"/>
    <property type="evidence" value="ECO:0007669"/>
    <property type="project" value="UniProtKB-KW"/>
</dbReference>
<reference evidence="7" key="1">
    <citation type="submission" date="2016-10" db="EMBL/GenBank/DDBJ databases">
        <authorList>
            <person name="de Groot N.N."/>
        </authorList>
    </citation>
    <scope>NUCLEOTIDE SEQUENCE</scope>
</reference>
<evidence type="ECO:0000256" key="1">
    <source>
        <dbReference type="ARBA" id="ARBA00004752"/>
    </source>
</evidence>
<name>A0A1W1CG67_9ZZZZ</name>
<dbReference type="UniPathway" id="UPA00219"/>
<comment type="pathway">
    <text evidence="1">Cell wall biogenesis; peptidoglycan biosynthesis.</text>
</comment>
<organism evidence="7">
    <name type="scientific">hydrothermal vent metagenome</name>
    <dbReference type="NCBI Taxonomy" id="652676"/>
    <lineage>
        <taxon>unclassified sequences</taxon>
        <taxon>metagenomes</taxon>
        <taxon>ecological metagenomes</taxon>
    </lineage>
</organism>
<evidence type="ECO:0000256" key="4">
    <source>
        <dbReference type="ARBA" id="ARBA00022984"/>
    </source>
</evidence>
<keyword evidence="3" id="KW-0133">Cell shape</keyword>
<dbReference type="SUPFAM" id="SSF141523">
    <property type="entry name" value="L,D-transpeptidase catalytic domain-like"/>
    <property type="match status" value="1"/>
</dbReference>
<dbReference type="InterPro" id="IPR005490">
    <property type="entry name" value="LD_TPept_cat_dom"/>
</dbReference>
<dbReference type="AlphaFoldDB" id="A0A1W1CG67"/>